<organism evidence="13 14">
    <name type="scientific">Candidatus Methylomirabilis lanthanidiphila</name>
    <dbReference type="NCBI Taxonomy" id="2211376"/>
    <lineage>
        <taxon>Bacteria</taxon>
        <taxon>Candidatus Methylomirabilota</taxon>
        <taxon>Candidatus Methylomirabilia</taxon>
        <taxon>Candidatus Methylomirabilales</taxon>
        <taxon>Candidatus Methylomirabilaceae</taxon>
        <taxon>Candidatus Methylomirabilis</taxon>
    </lineage>
</organism>
<evidence type="ECO:0000256" key="7">
    <source>
        <dbReference type="ARBA" id="ARBA00023186"/>
    </source>
</evidence>
<evidence type="ECO:0000256" key="6">
    <source>
        <dbReference type="ARBA" id="ARBA00023136"/>
    </source>
</evidence>
<keyword evidence="6 11" id="KW-0472">Membrane</keyword>
<evidence type="ECO:0000256" key="2">
    <source>
        <dbReference type="ARBA" id="ARBA00022475"/>
    </source>
</evidence>
<evidence type="ECO:0000256" key="10">
    <source>
        <dbReference type="ARBA" id="ARBA00042775"/>
    </source>
</evidence>
<evidence type="ECO:0000256" key="11">
    <source>
        <dbReference type="SAM" id="Phobius"/>
    </source>
</evidence>
<keyword evidence="3" id="KW-0997">Cell inner membrane</keyword>
<dbReference type="GO" id="GO:0003755">
    <property type="term" value="F:peptidyl-prolyl cis-trans isomerase activity"/>
    <property type="evidence" value="ECO:0007669"/>
    <property type="project" value="InterPro"/>
</dbReference>
<comment type="subcellular location">
    <subcellularLocation>
        <location evidence="1">Cell inner membrane</location>
        <topology evidence="1">Single-pass type II membrane protein</topology>
        <orientation evidence="1">Periplasmic side</orientation>
    </subcellularLocation>
</comment>
<keyword evidence="7" id="KW-0143">Chaperone</keyword>
<dbReference type="InterPro" id="IPR027304">
    <property type="entry name" value="Trigger_fact/SurA_dom_sf"/>
</dbReference>
<proteinExistence type="inferred from homology"/>
<comment type="similarity">
    <text evidence="8">Belongs to the PpiD chaperone family.</text>
</comment>
<sequence length="331" mass="37469">MLKRIRGYTKALSVTLWLVIFAFIGTTFLVWGFRSTSGPGGVDPIAAVEGENIPYTEYQQAYQRQYKLYQERLGERFSEKILDQLNLKGQVVEGLIGRRLLLQEARRLGIVISPDELVAEITAMPAFSDGTGFSRGRYLQTLQSAGLTPEKFEDSLREDLLLRKVEAWVKGGIHLLPVETWEAFRFNRASVKVEYLLFADPQAQQAAVQKVAELVNGKKPWEEIVKASGLKPAVSEIFSWDRNLPQIPDQERFKEAALATERGAISSVIQGEKARYLLRVIDRKDPSPTDFEGAKAQFGRGLLQRKQEQVFADWIRQVRARAKVKIETANL</sequence>
<dbReference type="Proteomes" id="UP000334340">
    <property type="component" value="Unassembled WGS sequence"/>
</dbReference>
<gene>
    <name evidence="13" type="primary">ppiD</name>
    <name evidence="13" type="ORF">MELA_01780</name>
</gene>
<evidence type="ECO:0000256" key="9">
    <source>
        <dbReference type="ARBA" id="ARBA00040743"/>
    </source>
</evidence>
<evidence type="ECO:0000259" key="12">
    <source>
        <dbReference type="Pfam" id="PF13145"/>
    </source>
</evidence>
<name>A0A564ZJV2_9BACT</name>
<dbReference type="Gene3D" id="1.10.4030.10">
    <property type="entry name" value="Porin chaperone SurA, peptide-binding domain"/>
    <property type="match status" value="1"/>
</dbReference>
<evidence type="ECO:0000256" key="8">
    <source>
        <dbReference type="ARBA" id="ARBA00038408"/>
    </source>
</evidence>
<feature type="transmembrane region" description="Helical" evidence="11">
    <location>
        <begin position="12"/>
        <end position="33"/>
    </location>
</feature>
<dbReference type="SUPFAM" id="SSF109998">
    <property type="entry name" value="Triger factor/SurA peptide-binding domain-like"/>
    <property type="match status" value="1"/>
</dbReference>
<dbReference type="InterPro" id="IPR046357">
    <property type="entry name" value="PPIase_dom_sf"/>
</dbReference>
<protein>
    <recommendedName>
        <fullName evidence="9">Periplasmic chaperone PpiD</fullName>
    </recommendedName>
    <alternativeName>
        <fullName evidence="10">Periplasmic folding chaperone</fullName>
    </alternativeName>
</protein>
<evidence type="ECO:0000256" key="1">
    <source>
        <dbReference type="ARBA" id="ARBA00004382"/>
    </source>
</evidence>
<dbReference type="InterPro" id="IPR000297">
    <property type="entry name" value="PPIase_PpiC"/>
</dbReference>
<evidence type="ECO:0000256" key="5">
    <source>
        <dbReference type="ARBA" id="ARBA00022989"/>
    </source>
</evidence>
<reference evidence="13 14" key="1">
    <citation type="submission" date="2019-07" db="EMBL/GenBank/DDBJ databases">
        <authorList>
            <person name="Cremers G."/>
        </authorList>
    </citation>
    <scope>NUCLEOTIDE SEQUENCE [LARGE SCALE GENOMIC DNA]</scope>
</reference>
<keyword evidence="4 11" id="KW-0812">Transmembrane</keyword>
<evidence type="ECO:0000256" key="3">
    <source>
        <dbReference type="ARBA" id="ARBA00022519"/>
    </source>
</evidence>
<dbReference type="EMBL" id="CABIKM010000026">
    <property type="protein sequence ID" value="VUZ85396.1"/>
    <property type="molecule type" value="Genomic_DNA"/>
</dbReference>
<dbReference type="Gene3D" id="3.10.50.40">
    <property type="match status" value="1"/>
</dbReference>
<accession>A0A564ZJV2</accession>
<keyword evidence="2" id="KW-1003">Cell membrane</keyword>
<evidence type="ECO:0000313" key="14">
    <source>
        <dbReference type="Proteomes" id="UP000334340"/>
    </source>
</evidence>
<feature type="domain" description="PpiC" evidence="12">
    <location>
        <begin position="189"/>
        <end position="295"/>
    </location>
</feature>
<dbReference type="PANTHER" id="PTHR47529">
    <property type="entry name" value="PEPTIDYL-PROLYL CIS-TRANS ISOMERASE D"/>
    <property type="match status" value="1"/>
</dbReference>
<evidence type="ECO:0000256" key="4">
    <source>
        <dbReference type="ARBA" id="ARBA00022692"/>
    </source>
</evidence>
<dbReference type="Pfam" id="PF13145">
    <property type="entry name" value="Rotamase_2"/>
    <property type="match status" value="1"/>
</dbReference>
<keyword evidence="14" id="KW-1185">Reference proteome</keyword>
<dbReference type="GO" id="GO:0005886">
    <property type="term" value="C:plasma membrane"/>
    <property type="evidence" value="ECO:0007669"/>
    <property type="project" value="UniProtKB-SubCell"/>
</dbReference>
<dbReference type="Pfam" id="PF13624">
    <property type="entry name" value="SurA_N_3"/>
    <property type="match status" value="1"/>
</dbReference>
<dbReference type="PANTHER" id="PTHR47529:SF1">
    <property type="entry name" value="PERIPLASMIC CHAPERONE PPID"/>
    <property type="match status" value="1"/>
</dbReference>
<keyword evidence="13" id="KW-0413">Isomerase</keyword>
<dbReference type="InterPro" id="IPR052029">
    <property type="entry name" value="PpiD_chaperone"/>
</dbReference>
<keyword evidence="5 11" id="KW-1133">Transmembrane helix</keyword>
<dbReference type="AlphaFoldDB" id="A0A564ZJV2"/>
<evidence type="ECO:0000313" key="13">
    <source>
        <dbReference type="EMBL" id="VUZ85396.1"/>
    </source>
</evidence>